<dbReference type="Pfam" id="PF20151">
    <property type="entry name" value="DUF6533"/>
    <property type="match status" value="1"/>
</dbReference>
<feature type="transmembrane region" description="Helical" evidence="1">
    <location>
        <begin position="92"/>
        <end position="114"/>
    </location>
</feature>
<keyword evidence="1" id="KW-0472">Membrane</keyword>
<feature type="transmembrane region" description="Helical" evidence="1">
    <location>
        <begin position="236"/>
        <end position="257"/>
    </location>
</feature>
<accession>A0A5C3P2E7</accession>
<reference evidence="3 4" key="1">
    <citation type="journal article" date="2019" name="Nat. Ecol. Evol.">
        <title>Megaphylogeny resolves global patterns of mushroom evolution.</title>
        <authorList>
            <person name="Varga T."/>
            <person name="Krizsan K."/>
            <person name="Foldi C."/>
            <person name="Dima B."/>
            <person name="Sanchez-Garcia M."/>
            <person name="Sanchez-Ramirez S."/>
            <person name="Szollosi G.J."/>
            <person name="Szarkandi J.G."/>
            <person name="Papp V."/>
            <person name="Albert L."/>
            <person name="Andreopoulos W."/>
            <person name="Angelini C."/>
            <person name="Antonin V."/>
            <person name="Barry K.W."/>
            <person name="Bougher N.L."/>
            <person name="Buchanan P."/>
            <person name="Buyck B."/>
            <person name="Bense V."/>
            <person name="Catcheside P."/>
            <person name="Chovatia M."/>
            <person name="Cooper J."/>
            <person name="Damon W."/>
            <person name="Desjardin D."/>
            <person name="Finy P."/>
            <person name="Geml J."/>
            <person name="Haridas S."/>
            <person name="Hughes K."/>
            <person name="Justo A."/>
            <person name="Karasinski D."/>
            <person name="Kautmanova I."/>
            <person name="Kiss B."/>
            <person name="Kocsube S."/>
            <person name="Kotiranta H."/>
            <person name="LaButti K.M."/>
            <person name="Lechner B.E."/>
            <person name="Liimatainen K."/>
            <person name="Lipzen A."/>
            <person name="Lukacs Z."/>
            <person name="Mihaltcheva S."/>
            <person name="Morgado L.N."/>
            <person name="Niskanen T."/>
            <person name="Noordeloos M.E."/>
            <person name="Ohm R.A."/>
            <person name="Ortiz-Santana B."/>
            <person name="Ovrebo C."/>
            <person name="Racz N."/>
            <person name="Riley R."/>
            <person name="Savchenko A."/>
            <person name="Shiryaev A."/>
            <person name="Soop K."/>
            <person name="Spirin V."/>
            <person name="Szebenyi C."/>
            <person name="Tomsovsky M."/>
            <person name="Tulloss R.E."/>
            <person name="Uehling J."/>
            <person name="Grigoriev I.V."/>
            <person name="Vagvolgyi C."/>
            <person name="Papp T."/>
            <person name="Martin F.M."/>
            <person name="Miettinen O."/>
            <person name="Hibbett D.S."/>
            <person name="Nagy L.G."/>
        </authorList>
    </citation>
    <scope>NUCLEOTIDE SEQUENCE [LARGE SCALE GENOMIC DNA]</scope>
    <source>
        <strain evidence="3 4">HHB13444</strain>
    </source>
</reference>
<gene>
    <name evidence="3" type="ORF">K466DRAFT_603382</name>
</gene>
<proteinExistence type="predicted"/>
<feature type="transmembrane region" description="Helical" evidence="1">
    <location>
        <begin position="126"/>
        <end position="147"/>
    </location>
</feature>
<evidence type="ECO:0000259" key="2">
    <source>
        <dbReference type="Pfam" id="PF20151"/>
    </source>
</evidence>
<dbReference type="InterPro" id="IPR045340">
    <property type="entry name" value="DUF6533"/>
</dbReference>
<name>A0A5C3P2E7_9APHY</name>
<evidence type="ECO:0000256" key="1">
    <source>
        <dbReference type="SAM" id="Phobius"/>
    </source>
</evidence>
<dbReference type="AlphaFoldDB" id="A0A5C3P2E7"/>
<evidence type="ECO:0000313" key="3">
    <source>
        <dbReference type="EMBL" id="TFK82798.1"/>
    </source>
</evidence>
<keyword evidence="1" id="KW-1133">Transmembrane helix</keyword>
<dbReference type="Proteomes" id="UP000308197">
    <property type="component" value="Unassembled WGS sequence"/>
</dbReference>
<feature type="transmembrane region" description="Helical" evidence="1">
    <location>
        <begin position="53"/>
        <end position="72"/>
    </location>
</feature>
<dbReference type="InParanoid" id="A0A5C3P2E7"/>
<evidence type="ECO:0000313" key="4">
    <source>
        <dbReference type="Proteomes" id="UP000308197"/>
    </source>
</evidence>
<keyword evidence="4" id="KW-1185">Reference proteome</keyword>
<dbReference type="EMBL" id="ML211449">
    <property type="protein sequence ID" value="TFK82798.1"/>
    <property type="molecule type" value="Genomic_DNA"/>
</dbReference>
<protein>
    <recommendedName>
        <fullName evidence="2">DUF6533 domain-containing protein</fullName>
    </recommendedName>
</protein>
<sequence length="358" mass="39078">MSDDPSAYAADVISDFSSAYTSNYAGYASVAVVLYEDAITIGREVELFWGKRLTAASVLYFLNRYITMIFLLSDMFGSIYPPESLYRYALLAWVHATVSAKLLLYFPWAAFSALRVFALTGGQRTLSILVFLLSIVPMVINFVDYHWSVPLIDPFFGCGEGTSETIFISKFHADDHKAALNPSAPVTGLARGSLILADLIVIVVTWHTTYKATKIAREGKLGTSSLSLILLRDGTIYFVIILLMNVLHLMFSIGAVFSKYADISDISLLLEPTESILVSRFLMNLQEANKRLLTGASLDSSSVGGPAATSTIRFDRVVGPLGGSVFSSTWAEEEGDELGSIGTVTLAEKCDEEHVLNP</sequence>
<feature type="domain" description="DUF6533" evidence="2">
    <location>
        <begin position="24"/>
        <end position="69"/>
    </location>
</feature>
<organism evidence="3 4">
    <name type="scientific">Polyporus arcularius HHB13444</name>
    <dbReference type="NCBI Taxonomy" id="1314778"/>
    <lineage>
        <taxon>Eukaryota</taxon>
        <taxon>Fungi</taxon>
        <taxon>Dikarya</taxon>
        <taxon>Basidiomycota</taxon>
        <taxon>Agaricomycotina</taxon>
        <taxon>Agaricomycetes</taxon>
        <taxon>Polyporales</taxon>
        <taxon>Polyporaceae</taxon>
        <taxon>Polyporus</taxon>
    </lineage>
</organism>
<keyword evidence="1" id="KW-0812">Transmembrane</keyword>